<feature type="domain" description="NmrA-like" evidence="1">
    <location>
        <begin position="81"/>
        <end position="158"/>
    </location>
</feature>
<dbReference type="Gene3D" id="3.90.25.10">
    <property type="entry name" value="UDP-galactose 4-epimerase, domain 1"/>
    <property type="match status" value="1"/>
</dbReference>
<dbReference type="PANTHER" id="PTHR43349:SF93">
    <property type="entry name" value="ISOFLAVONE REDUCTASE HOMOLOG P3-RELATED"/>
    <property type="match status" value="1"/>
</dbReference>
<comment type="caution">
    <text evidence="2">The sequence shown here is derived from an EMBL/GenBank/DDBJ whole genome shotgun (WGS) entry which is preliminary data.</text>
</comment>
<accession>A0AAV5LSQ3</accession>
<dbReference type="Pfam" id="PF05368">
    <property type="entry name" value="NmrA"/>
    <property type="match status" value="1"/>
</dbReference>
<evidence type="ECO:0000313" key="3">
    <source>
        <dbReference type="Proteomes" id="UP001054252"/>
    </source>
</evidence>
<dbReference type="Proteomes" id="UP001054252">
    <property type="component" value="Unassembled WGS sequence"/>
</dbReference>
<gene>
    <name evidence="2" type="ORF">SLEP1_g48084</name>
</gene>
<dbReference type="EMBL" id="BPVZ01000141">
    <property type="protein sequence ID" value="GKV40441.1"/>
    <property type="molecule type" value="Genomic_DNA"/>
</dbReference>
<reference evidence="2 3" key="1">
    <citation type="journal article" date="2021" name="Commun. Biol.">
        <title>The genome of Shorea leprosula (Dipterocarpaceae) highlights the ecological relevance of drought in aseasonal tropical rainforests.</title>
        <authorList>
            <person name="Ng K.K.S."/>
            <person name="Kobayashi M.J."/>
            <person name="Fawcett J.A."/>
            <person name="Hatakeyama M."/>
            <person name="Paape T."/>
            <person name="Ng C.H."/>
            <person name="Ang C.C."/>
            <person name="Tnah L.H."/>
            <person name="Lee C.T."/>
            <person name="Nishiyama T."/>
            <person name="Sese J."/>
            <person name="O'Brien M.J."/>
            <person name="Copetti D."/>
            <person name="Mohd Noor M.I."/>
            <person name="Ong R.C."/>
            <person name="Putra M."/>
            <person name="Sireger I.Z."/>
            <person name="Indrioko S."/>
            <person name="Kosugi Y."/>
            <person name="Izuno A."/>
            <person name="Isagi Y."/>
            <person name="Lee S.L."/>
            <person name="Shimizu K.K."/>
        </authorList>
    </citation>
    <scope>NUCLEOTIDE SEQUENCE [LARGE SCALE GENOMIC DNA]</scope>
    <source>
        <strain evidence="2">214</strain>
    </source>
</reference>
<proteinExistence type="predicted"/>
<organism evidence="2 3">
    <name type="scientific">Rubroshorea leprosula</name>
    <dbReference type="NCBI Taxonomy" id="152421"/>
    <lineage>
        <taxon>Eukaryota</taxon>
        <taxon>Viridiplantae</taxon>
        <taxon>Streptophyta</taxon>
        <taxon>Embryophyta</taxon>
        <taxon>Tracheophyta</taxon>
        <taxon>Spermatophyta</taxon>
        <taxon>Magnoliopsida</taxon>
        <taxon>eudicotyledons</taxon>
        <taxon>Gunneridae</taxon>
        <taxon>Pentapetalae</taxon>
        <taxon>rosids</taxon>
        <taxon>malvids</taxon>
        <taxon>Malvales</taxon>
        <taxon>Dipterocarpaceae</taxon>
        <taxon>Rubroshorea</taxon>
    </lineage>
</organism>
<dbReference type="InterPro" id="IPR008030">
    <property type="entry name" value="NmrA-like"/>
</dbReference>
<sequence>MLVKFGQRFFPSEFGNDYDRINAEEQVEPGKSVFLLKARSAVLLKQRESLTPMSTAPNLQALFYLLYHNQEPPLPRETMPIKDRVSFNEFITIWEKLIGKNLEKTYTSEEQMVKDIRDAPFLVRVKISFNHSVFMKGDHTNHEIEPARGVEASEVYPDVKVHIH</sequence>
<dbReference type="Gene3D" id="3.40.50.720">
    <property type="entry name" value="NAD(P)-binding Rossmann-like Domain"/>
    <property type="match status" value="1"/>
</dbReference>
<dbReference type="InterPro" id="IPR050608">
    <property type="entry name" value="NmrA-type/Isoflavone_red_sf"/>
</dbReference>
<keyword evidence="3" id="KW-1185">Reference proteome</keyword>
<name>A0AAV5LSQ3_9ROSI</name>
<evidence type="ECO:0000313" key="2">
    <source>
        <dbReference type="EMBL" id="GKV40441.1"/>
    </source>
</evidence>
<evidence type="ECO:0000259" key="1">
    <source>
        <dbReference type="Pfam" id="PF05368"/>
    </source>
</evidence>
<dbReference type="AlphaFoldDB" id="A0AAV5LSQ3"/>
<dbReference type="PANTHER" id="PTHR43349">
    <property type="entry name" value="PINORESINOL REDUCTASE-RELATED"/>
    <property type="match status" value="1"/>
</dbReference>
<protein>
    <recommendedName>
        <fullName evidence="1">NmrA-like domain-containing protein</fullName>
    </recommendedName>
</protein>